<accession>A0A811L8Q8</accession>
<dbReference type="Pfam" id="PF00087">
    <property type="entry name" value="Toxin_TOLIP"/>
    <property type="match status" value="1"/>
</dbReference>
<keyword evidence="3" id="KW-1185">Reference proteome</keyword>
<dbReference type="EMBL" id="CAJFDH010000005">
    <property type="protein sequence ID" value="CAD5223524.1"/>
    <property type="molecule type" value="Genomic_DNA"/>
</dbReference>
<gene>
    <name evidence="2" type="ORF">BOKJ2_LOCUS10294</name>
</gene>
<dbReference type="InterPro" id="IPR035076">
    <property type="entry name" value="Toxin/TOLIP"/>
</dbReference>
<dbReference type="EMBL" id="CAJFCW020000005">
    <property type="protein sequence ID" value="CAG9118121.1"/>
    <property type="molecule type" value="Genomic_DNA"/>
</dbReference>
<protein>
    <recommendedName>
        <fullName evidence="1">Snake toxin/toxin-like domain-containing protein</fullName>
    </recommendedName>
</protein>
<feature type="domain" description="Snake toxin/toxin-like" evidence="1">
    <location>
        <begin position="22"/>
        <end position="82"/>
    </location>
</feature>
<dbReference type="Proteomes" id="UP000783686">
    <property type="component" value="Unassembled WGS sequence"/>
</dbReference>
<dbReference type="CDD" id="cd00117">
    <property type="entry name" value="TFP"/>
    <property type="match status" value="1"/>
</dbReference>
<dbReference type="OrthoDB" id="10002433at2759"/>
<evidence type="ECO:0000259" key="1">
    <source>
        <dbReference type="Pfam" id="PF00087"/>
    </source>
</evidence>
<dbReference type="Proteomes" id="UP000614601">
    <property type="component" value="Unassembled WGS sequence"/>
</dbReference>
<dbReference type="InterPro" id="IPR045860">
    <property type="entry name" value="Snake_toxin-like_sf"/>
</dbReference>
<dbReference type="Gene3D" id="2.10.60.10">
    <property type="entry name" value="CD59"/>
    <property type="match status" value="1"/>
</dbReference>
<organism evidence="2 3">
    <name type="scientific">Bursaphelenchus okinawaensis</name>
    <dbReference type="NCBI Taxonomy" id="465554"/>
    <lineage>
        <taxon>Eukaryota</taxon>
        <taxon>Metazoa</taxon>
        <taxon>Ecdysozoa</taxon>
        <taxon>Nematoda</taxon>
        <taxon>Chromadorea</taxon>
        <taxon>Rhabditida</taxon>
        <taxon>Tylenchina</taxon>
        <taxon>Tylenchomorpha</taxon>
        <taxon>Aphelenchoidea</taxon>
        <taxon>Aphelenchoididae</taxon>
        <taxon>Bursaphelenchus</taxon>
    </lineage>
</organism>
<proteinExistence type="predicted"/>
<comment type="caution">
    <text evidence="2">The sequence shown here is derived from an EMBL/GenBank/DDBJ whole genome shotgun (WGS) entry which is preliminary data.</text>
</comment>
<evidence type="ECO:0000313" key="2">
    <source>
        <dbReference type="EMBL" id="CAD5223524.1"/>
    </source>
</evidence>
<name>A0A811L8Q8_9BILA</name>
<reference evidence="2" key="1">
    <citation type="submission" date="2020-09" db="EMBL/GenBank/DDBJ databases">
        <authorList>
            <person name="Kikuchi T."/>
        </authorList>
    </citation>
    <scope>NUCLEOTIDE SEQUENCE</scope>
    <source>
        <strain evidence="2">SH1</strain>
    </source>
</reference>
<sequence length="104" mass="11801">MDYDAMKYHIVLDKLSDEGGYEERDCEESSEFCAKLINDNTEQTPEIYRACAPPKMCSEEGHFTLVYHTGLHFHCCRGDNCNDASSTSIGISLLSVFYSLYLLL</sequence>
<evidence type="ECO:0000313" key="3">
    <source>
        <dbReference type="Proteomes" id="UP000614601"/>
    </source>
</evidence>
<dbReference type="SUPFAM" id="SSF57302">
    <property type="entry name" value="Snake toxin-like"/>
    <property type="match status" value="1"/>
</dbReference>
<dbReference type="AlphaFoldDB" id="A0A811L8Q8"/>